<keyword evidence="14" id="KW-1185">Reference proteome</keyword>
<accession>A0A370CH93</accession>
<dbReference type="InterPro" id="IPR016151">
    <property type="entry name" value="DNA_mismatch_repair_MutS_N"/>
</dbReference>
<keyword evidence="7 9" id="KW-0234">DNA repair</keyword>
<evidence type="ECO:0000256" key="9">
    <source>
        <dbReference type="HAMAP-Rule" id="MF_00096"/>
    </source>
</evidence>
<dbReference type="InterPro" id="IPR045076">
    <property type="entry name" value="MutS"/>
</dbReference>
<reference evidence="13 14" key="2">
    <citation type="journal article" date="2018" name="J. Invertebr. Pathol.">
        <title>'Candidatus Aquirickettsiella gammari' (Gammaproteobacteria: Legionellales: Coxiellaceae): A bacterial pathogen of the freshwater crustacean Gammarus fossarum (Malacostraca: Amphipoda).</title>
        <authorList>
            <person name="Bojko J."/>
            <person name="Dunn A.M."/>
            <person name="Stebbing P.D."/>
            <person name="van Aerle R."/>
            <person name="Bacela-Spychalska K."/>
            <person name="Bean T.P."/>
            <person name="Urrutia A."/>
            <person name="Stentiford G.D."/>
        </authorList>
    </citation>
    <scope>NUCLEOTIDE SEQUENCE [LARGE SCALE GENOMIC DNA]</scope>
    <source>
        <strain evidence="13">RA15029</strain>
    </source>
</reference>
<dbReference type="Proteomes" id="UP000226429">
    <property type="component" value="Unassembled WGS sequence"/>
</dbReference>
<dbReference type="InterPro" id="IPR005748">
    <property type="entry name" value="DNA_mismatch_repair_MutS"/>
</dbReference>
<dbReference type="Gene3D" id="3.40.1170.10">
    <property type="entry name" value="DNA repair protein MutS, domain I"/>
    <property type="match status" value="1"/>
</dbReference>
<dbReference type="GO" id="GO:0005524">
    <property type="term" value="F:ATP binding"/>
    <property type="evidence" value="ECO:0007669"/>
    <property type="project" value="UniProtKB-UniRule"/>
</dbReference>
<feature type="region of interest" description="Disordered" evidence="11">
    <location>
        <begin position="810"/>
        <end position="829"/>
    </location>
</feature>
<dbReference type="EMBL" id="NMOS02000011">
    <property type="protein sequence ID" value="RDH40299.1"/>
    <property type="molecule type" value="Genomic_DNA"/>
</dbReference>
<dbReference type="GO" id="GO:0005829">
    <property type="term" value="C:cytosol"/>
    <property type="evidence" value="ECO:0007669"/>
    <property type="project" value="TreeGrafter"/>
</dbReference>
<gene>
    <name evidence="9 13" type="primary">mutS</name>
    <name evidence="13" type="ORF">CFE62_004630</name>
</gene>
<sequence>MKNTLDLSKHTPMIRQYLRIKAHHKDKLLFYRMGDFYELFYEDAIKAAKLLNITLTQRGQSASQAIPMAGVPFHSVESYLAKLVKQGVSIAICEQIGDPTLTKGPMERQVTRVITPGTLSDDALLEEQQSNILLALYGQNDQFGLAYLDMGSGQIHILQVVSEEALISELARLNPAELLISEDYKADQLLKRYKTIRRRPTWEFDLNTAIHLLTQQFQVRDLSGFGCQDLPLAIQAAGCLLNYAKDTQRTHLRHIQPIRVERREESVILDATTRRNLELTRNLQGGRNNSLVAILDETATPMGGRLLHRWIHLPLREISTIQARQNAILSLIATQFYPDLHNILKAVGDIERIITRIGLKSAKPRDLSQLRTGLAILPDIHNKLAPCLNHATEKNQRSDLLTALSQDIKTFPQLFALLQQAIIENPPVVIREGGVIAKGYHAELDELQNLSENAGQYLVDLEKRERELSGINTLKVGFNRVHGYHIEVSRGQAKQVPPHYIRRQTLTHAERFITPELKEFEDKALSARSKALSLEKKLYDELLEQLIHYLPALQKTVNALAQLDVLICFAERATTLGLICPQLSKNPGIYIEEGRHLVIEQTLDTPFVANNCHLTPKRRLLIITGPNMGGKSTYMRQTALICLLARIGCFVPAKSATIGPIDRIFTRIGAADDLASGQSTFMVEMTETASILHNATEQSLVIMDEIGRGTSTFDGLALAFSCAEYLAKQVKAYTLFATHYFELTGLAEENTEISNYHVNAIEHGDKIVFLYTVNEGPASQSYGLQVAQLAGVPRPVIQCARKKLMELEQASSLSDGKTKSETNRPPSLQKLSYNPAIMALLDQTDPDQLTPKEALEIIYRLKSLRGMTV</sequence>
<dbReference type="Gene3D" id="6.10.140.430">
    <property type="match status" value="1"/>
</dbReference>
<evidence type="ECO:0000256" key="8">
    <source>
        <dbReference type="ARBA" id="ARBA00024647"/>
    </source>
</evidence>
<evidence type="ECO:0000256" key="2">
    <source>
        <dbReference type="ARBA" id="ARBA00021982"/>
    </source>
</evidence>
<dbReference type="Pfam" id="PF05192">
    <property type="entry name" value="MutS_III"/>
    <property type="match status" value="1"/>
</dbReference>
<dbReference type="GO" id="GO:0140664">
    <property type="term" value="F:ATP-dependent DNA damage sensor activity"/>
    <property type="evidence" value="ECO:0007669"/>
    <property type="project" value="InterPro"/>
</dbReference>
<dbReference type="InterPro" id="IPR007861">
    <property type="entry name" value="DNA_mismatch_repair_MutS_clamp"/>
</dbReference>
<feature type="domain" description="DNA mismatch repair proteins mutS family" evidence="12">
    <location>
        <begin position="699"/>
        <end position="715"/>
    </location>
</feature>
<dbReference type="InterPro" id="IPR000432">
    <property type="entry name" value="DNA_mismatch_repair_MutS_C"/>
</dbReference>
<dbReference type="PROSITE" id="PS00486">
    <property type="entry name" value="DNA_MISMATCH_REPAIR_2"/>
    <property type="match status" value="1"/>
</dbReference>
<dbReference type="InterPro" id="IPR007696">
    <property type="entry name" value="DNA_mismatch_repair_MutS_core"/>
</dbReference>
<dbReference type="GO" id="GO:0030983">
    <property type="term" value="F:mismatched DNA binding"/>
    <property type="evidence" value="ECO:0007669"/>
    <property type="project" value="InterPro"/>
</dbReference>
<dbReference type="HAMAP" id="MF_00096">
    <property type="entry name" value="MutS"/>
    <property type="match status" value="1"/>
</dbReference>
<dbReference type="GO" id="GO:0006298">
    <property type="term" value="P:mismatch repair"/>
    <property type="evidence" value="ECO:0007669"/>
    <property type="project" value="UniProtKB-UniRule"/>
</dbReference>
<dbReference type="FunFam" id="1.10.1420.10:FF:000002">
    <property type="entry name" value="DNA mismatch repair protein MutS"/>
    <property type="match status" value="1"/>
</dbReference>
<dbReference type="SUPFAM" id="SSF48334">
    <property type="entry name" value="DNA repair protein MutS, domain III"/>
    <property type="match status" value="1"/>
</dbReference>
<evidence type="ECO:0000256" key="5">
    <source>
        <dbReference type="ARBA" id="ARBA00022840"/>
    </source>
</evidence>
<dbReference type="NCBIfam" id="TIGR01070">
    <property type="entry name" value="mutS1"/>
    <property type="match status" value="1"/>
</dbReference>
<dbReference type="AlphaFoldDB" id="A0A370CH93"/>
<dbReference type="FunFam" id="3.40.1170.10:FF:000001">
    <property type="entry name" value="DNA mismatch repair protein MutS"/>
    <property type="match status" value="1"/>
</dbReference>
<dbReference type="FunFam" id="3.40.50.300:FF:000283">
    <property type="entry name" value="DNA mismatch repair protein MutS"/>
    <property type="match status" value="1"/>
</dbReference>
<dbReference type="InterPro" id="IPR017261">
    <property type="entry name" value="DNA_mismatch_repair_MutS/MSH"/>
</dbReference>
<dbReference type="Pfam" id="PF00488">
    <property type="entry name" value="MutS_V"/>
    <property type="match status" value="1"/>
</dbReference>
<evidence type="ECO:0000256" key="1">
    <source>
        <dbReference type="ARBA" id="ARBA00006271"/>
    </source>
</evidence>
<dbReference type="CDD" id="cd03284">
    <property type="entry name" value="ABC_MutS1"/>
    <property type="match status" value="1"/>
</dbReference>
<evidence type="ECO:0000313" key="14">
    <source>
        <dbReference type="Proteomes" id="UP000226429"/>
    </source>
</evidence>
<evidence type="ECO:0000313" key="13">
    <source>
        <dbReference type="EMBL" id="RDH40299.1"/>
    </source>
</evidence>
<proteinExistence type="inferred from homology"/>
<keyword evidence="5 9" id="KW-0067">ATP-binding</keyword>
<keyword evidence="4 9" id="KW-0227">DNA damage</keyword>
<evidence type="ECO:0000256" key="3">
    <source>
        <dbReference type="ARBA" id="ARBA00022741"/>
    </source>
</evidence>
<dbReference type="SMART" id="SM00533">
    <property type="entry name" value="MUTSd"/>
    <property type="match status" value="1"/>
</dbReference>
<dbReference type="GO" id="GO:0003684">
    <property type="term" value="F:damaged DNA binding"/>
    <property type="evidence" value="ECO:0007669"/>
    <property type="project" value="UniProtKB-UniRule"/>
</dbReference>
<name>A0A370CH93_9COXI</name>
<dbReference type="Gene3D" id="3.30.420.110">
    <property type="entry name" value="MutS, connector domain"/>
    <property type="match status" value="1"/>
</dbReference>
<comment type="caution">
    <text evidence="13">The sequence shown here is derived from an EMBL/GenBank/DDBJ whole genome shotgun (WGS) entry which is preliminary data.</text>
</comment>
<comment type="function">
    <text evidence="8 9">This protein is involved in the repair of mismatches in DNA. It is possible that it carries out the mismatch recognition step. This protein has a weak ATPase activity.</text>
</comment>
<organism evidence="13 14">
    <name type="scientific">Candidatus Aquirickettsiella gammari</name>
    <dbReference type="NCBI Taxonomy" id="2016198"/>
    <lineage>
        <taxon>Bacteria</taxon>
        <taxon>Pseudomonadati</taxon>
        <taxon>Pseudomonadota</taxon>
        <taxon>Gammaproteobacteria</taxon>
        <taxon>Legionellales</taxon>
        <taxon>Coxiellaceae</taxon>
        <taxon>Candidatus Aquirickettsiella</taxon>
    </lineage>
</organism>
<dbReference type="Gene3D" id="3.40.50.300">
    <property type="entry name" value="P-loop containing nucleotide triphosphate hydrolases"/>
    <property type="match status" value="1"/>
</dbReference>
<dbReference type="Gene3D" id="1.10.1420.10">
    <property type="match status" value="2"/>
</dbReference>
<dbReference type="InterPro" id="IPR036187">
    <property type="entry name" value="DNA_mismatch_repair_MutS_sf"/>
</dbReference>
<dbReference type="InterPro" id="IPR036678">
    <property type="entry name" value="MutS_con_dom_sf"/>
</dbReference>
<evidence type="ECO:0000256" key="7">
    <source>
        <dbReference type="ARBA" id="ARBA00023204"/>
    </source>
</evidence>
<dbReference type="InterPro" id="IPR007860">
    <property type="entry name" value="DNA_mmatch_repair_MutS_con_dom"/>
</dbReference>
<evidence type="ECO:0000259" key="12">
    <source>
        <dbReference type="PROSITE" id="PS00486"/>
    </source>
</evidence>
<dbReference type="SMART" id="SM00534">
    <property type="entry name" value="MUTSac"/>
    <property type="match status" value="1"/>
</dbReference>
<dbReference type="Pfam" id="PF01624">
    <property type="entry name" value="MutS_I"/>
    <property type="match status" value="1"/>
</dbReference>
<dbReference type="Pfam" id="PF05190">
    <property type="entry name" value="MutS_IV"/>
    <property type="match status" value="1"/>
</dbReference>
<dbReference type="PIRSF" id="PIRSF037677">
    <property type="entry name" value="DNA_mis_repair_Msh6"/>
    <property type="match status" value="1"/>
</dbReference>
<evidence type="ECO:0000256" key="11">
    <source>
        <dbReference type="SAM" id="MobiDB-lite"/>
    </source>
</evidence>
<dbReference type="SUPFAM" id="SSF53150">
    <property type="entry name" value="DNA repair protein MutS, domain II"/>
    <property type="match status" value="1"/>
</dbReference>
<dbReference type="PANTHER" id="PTHR11361">
    <property type="entry name" value="DNA MISMATCH REPAIR PROTEIN MUTS FAMILY MEMBER"/>
    <property type="match status" value="1"/>
</dbReference>
<dbReference type="Pfam" id="PF05188">
    <property type="entry name" value="MutS_II"/>
    <property type="match status" value="1"/>
</dbReference>
<dbReference type="InterPro" id="IPR027417">
    <property type="entry name" value="P-loop_NTPase"/>
</dbReference>
<comment type="similarity">
    <text evidence="1 9 10">Belongs to the DNA mismatch repair MutS family.</text>
</comment>
<keyword evidence="3 9" id="KW-0547">Nucleotide-binding</keyword>
<keyword evidence="6 9" id="KW-0238">DNA-binding</keyword>
<dbReference type="SUPFAM" id="SSF55271">
    <property type="entry name" value="DNA repair protein MutS, domain I"/>
    <property type="match status" value="1"/>
</dbReference>
<protein>
    <recommendedName>
        <fullName evidence="2 9">DNA mismatch repair protein MutS</fullName>
    </recommendedName>
</protein>
<feature type="binding site" evidence="9">
    <location>
        <begin position="625"/>
        <end position="632"/>
    </location>
    <ligand>
        <name>ATP</name>
        <dbReference type="ChEBI" id="CHEBI:30616"/>
    </ligand>
</feature>
<dbReference type="PANTHER" id="PTHR11361:SF34">
    <property type="entry name" value="DNA MISMATCH REPAIR PROTEIN MSH1, MITOCHONDRIAL"/>
    <property type="match status" value="1"/>
</dbReference>
<reference evidence="13 14" key="1">
    <citation type="journal article" date="2017" name="Int. J. Syst. Evol. Microbiol.">
        <title>Aquarickettsiella crustaci n. gen. n. sp. (Gammaproteobacteria: Legionellales: Coxiellaceae); a bacterial pathogen of the freshwater crustacean: Gammarus fossarum (Malacostraca: Amphipoda).</title>
        <authorList>
            <person name="Bojko J."/>
            <person name="Dunn A.M."/>
            <person name="Stebbing P.D."/>
            <person name="Van Aerle R."/>
            <person name="Bacela-Spychalska K."/>
            <person name="Bean T.P."/>
            <person name="Stentiford G.D."/>
        </authorList>
    </citation>
    <scope>NUCLEOTIDE SEQUENCE [LARGE SCALE GENOMIC DNA]</scope>
    <source>
        <strain evidence="13">RA15029</strain>
    </source>
</reference>
<dbReference type="NCBIfam" id="NF003810">
    <property type="entry name" value="PRK05399.1"/>
    <property type="match status" value="1"/>
</dbReference>
<evidence type="ECO:0000256" key="4">
    <source>
        <dbReference type="ARBA" id="ARBA00022763"/>
    </source>
</evidence>
<evidence type="ECO:0000256" key="10">
    <source>
        <dbReference type="RuleBase" id="RU003756"/>
    </source>
</evidence>
<evidence type="ECO:0000256" key="6">
    <source>
        <dbReference type="ARBA" id="ARBA00023125"/>
    </source>
</evidence>
<dbReference type="SUPFAM" id="SSF52540">
    <property type="entry name" value="P-loop containing nucleoside triphosphate hydrolases"/>
    <property type="match status" value="1"/>
</dbReference>
<dbReference type="InterPro" id="IPR007695">
    <property type="entry name" value="DNA_mismatch_repair_MutS-lik_N"/>
</dbReference>